<dbReference type="Proteomes" id="UP000824533">
    <property type="component" value="Linkage Group LG13"/>
</dbReference>
<protein>
    <submittedName>
        <fullName evidence="1">Uncharacterized protein</fullName>
    </submittedName>
</protein>
<accession>A0ACC1CZG1</accession>
<comment type="caution">
    <text evidence="1">The sequence shown here is derived from an EMBL/GenBank/DDBJ whole genome shotgun (WGS) entry which is preliminary data.</text>
</comment>
<reference evidence="1 2" key="1">
    <citation type="journal article" date="2021" name="Front. Genet.">
        <title>Chromosome-Level Genome Assembly Reveals Significant Gene Expansion in the Toll and IMD Signaling Pathways of Dendrolimus kikuchii.</title>
        <authorList>
            <person name="Zhou J."/>
            <person name="Wu P."/>
            <person name="Xiong Z."/>
            <person name="Liu N."/>
            <person name="Zhao N."/>
            <person name="Ji M."/>
            <person name="Qiu Y."/>
            <person name="Yang B."/>
        </authorList>
    </citation>
    <scope>NUCLEOTIDE SEQUENCE [LARGE SCALE GENOMIC DNA]</scope>
    <source>
        <strain evidence="1">Ann1</strain>
    </source>
</reference>
<keyword evidence="2" id="KW-1185">Reference proteome</keyword>
<organism evidence="1 2">
    <name type="scientific">Dendrolimus kikuchii</name>
    <dbReference type="NCBI Taxonomy" id="765133"/>
    <lineage>
        <taxon>Eukaryota</taxon>
        <taxon>Metazoa</taxon>
        <taxon>Ecdysozoa</taxon>
        <taxon>Arthropoda</taxon>
        <taxon>Hexapoda</taxon>
        <taxon>Insecta</taxon>
        <taxon>Pterygota</taxon>
        <taxon>Neoptera</taxon>
        <taxon>Endopterygota</taxon>
        <taxon>Lepidoptera</taxon>
        <taxon>Glossata</taxon>
        <taxon>Ditrysia</taxon>
        <taxon>Bombycoidea</taxon>
        <taxon>Lasiocampidae</taxon>
        <taxon>Dendrolimus</taxon>
    </lineage>
</organism>
<proteinExistence type="predicted"/>
<gene>
    <name evidence="1" type="ORF">K1T71_007706</name>
</gene>
<name>A0ACC1CZG1_9NEOP</name>
<evidence type="ECO:0000313" key="2">
    <source>
        <dbReference type="Proteomes" id="UP000824533"/>
    </source>
</evidence>
<dbReference type="EMBL" id="CM034399">
    <property type="protein sequence ID" value="KAJ0176527.1"/>
    <property type="molecule type" value="Genomic_DNA"/>
</dbReference>
<evidence type="ECO:0000313" key="1">
    <source>
        <dbReference type="EMBL" id="KAJ0176527.1"/>
    </source>
</evidence>
<sequence length="618" mass="72363">MGSFPDAFYLNLRDIPLASAILGNEQEDIDIEDVIQFHANVVVMNCKNFEQFEDVFFKTKESPYYHPLSNIIMYYHNERETLDQIAKIFFVFWYYRVFNGIIVQYSDTDELLRISYYNPYVFEHYKLDNNYGCWTTKKIGMTIVSYQESFTCVEGCQNVSKHSKLRSNHLGTCLGFNTITISYFNRDQIKKFNPFPNKAKDLHGFPMRAYATEVPPFLTVKEDENGNVTIHSRDGIIWSNLAMLMNFTFDYSLNEGTSKKVFIFERNIQHIFAFSQRKGDLFILPIYQFEITILDIEHTFPYKDSGVCFLSHRADFETITLDLKSIQSGLGFIFQLLLCFLFIWLLFCLYNLAEKGMLSLDQIGKDFLNTFRNILLIALYKPPNRQTFRILLAFSIWGFFIMSFGTQAAVISFFTAVKRGKEVETYEDIIEKGYPIQGLASPDAVLPDDDERFRKISAKLEPITDIFLCVKALSYNKKLFCLVDCAVARYYQRNRLNEHGEQYLHVARDRIHSHYLEMILHRHSGLTEEVNKYMIIFVEAGLVRKWEEYRFNNIKEDPPVSPLSMEDFKGVLVGFCLGVGFTSFIFITELFLGNRSRRKYCMKLIGCWNLLIRKDRVK</sequence>